<reference evidence="2 3" key="1">
    <citation type="submission" date="2019-10" db="EMBL/GenBank/DDBJ databases">
        <authorList>
            <person name="Palmer J.M."/>
        </authorList>
    </citation>
    <scope>NUCLEOTIDE SEQUENCE [LARGE SCALE GENOMIC DNA]</scope>
    <source>
        <strain evidence="2 3">TWF694</strain>
    </source>
</reference>
<feature type="transmembrane region" description="Helical" evidence="1">
    <location>
        <begin position="12"/>
        <end position="32"/>
    </location>
</feature>
<dbReference type="AlphaFoldDB" id="A0AAV9WY13"/>
<protein>
    <submittedName>
        <fullName evidence="2">Uncharacterized protein</fullName>
    </submittedName>
</protein>
<organism evidence="2 3">
    <name type="scientific">Orbilia ellipsospora</name>
    <dbReference type="NCBI Taxonomy" id="2528407"/>
    <lineage>
        <taxon>Eukaryota</taxon>
        <taxon>Fungi</taxon>
        <taxon>Dikarya</taxon>
        <taxon>Ascomycota</taxon>
        <taxon>Pezizomycotina</taxon>
        <taxon>Orbiliomycetes</taxon>
        <taxon>Orbiliales</taxon>
        <taxon>Orbiliaceae</taxon>
        <taxon>Orbilia</taxon>
    </lineage>
</organism>
<name>A0AAV9WY13_9PEZI</name>
<evidence type="ECO:0000313" key="3">
    <source>
        <dbReference type="Proteomes" id="UP001365542"/>
    </source>
</evidence>
<keyword evidence="1" id="KW-0472">Membrane</keyword>
<sequence length="385" mass="44987">MIQFTLNRRVAAYLGAAFFFFLIISGAVTHHVRPDIYQNWKNGSLVLNPADNPTQPFQEEIFPLAKAGKIPKINPQNIVTDKNHKTPLFIGFTRNWYLLEQAVVSYIAAGWPADQITVIDNSGVMDSNLHGLLSPRNPWYLNHTRLDQLGVKIKRTPTLLTFAQLQNYFINSAIEQNWSYFFWSHMDVVVLSKEYESPYKGFYARILDCLRELVDTKEKWALKFFAYDWLTLVNVSAMKDMGGWDTQIPYYMTDCDMYERLKMKDFTLGDFNAGHIYDIGSHLSDLAILFPAEGENNALDTQRFKDLRSELEGMMKEKQENKQGRNYWQARQDGGEGEPFWRNPVGFEKSIRFWIERGRELFRMKWNYSECDLKKAGRRLSQDWA</sequence>
<gene>
    <name evidence="2" type="ORF">TWF694_004039</name>
</gene>
<proteinExistence type="predicted"/>
<keyword evidence="3" id="KW-1185">Reference proteome</keyword>
<evidence type="ECO:0000256" key="1">
    <source>
        <dbReference type="SAM" id="Phobius"/>
    </source>
</evidence>
<evidence type="ECO:0000313" key="2">
    <source>
        <dbReference type="EMBL" id="KAK6528806.1"/>
    </source>
</evidence>
<dbReference type="Proteomes" id="UP001365542">
    <property type="component" value="Unassembled WGS sequence"/>
</dbReference>
<comment type="caution">
    <text evidence="2">The sequence shown here is derived from an EMBL/GenBank/DDBJ whole genome shotgun (WGS) entry which is preliminary data.</text>
</comment>
<keyword evidence="1" id="KW-1133">Transmembrane helix</keyword>
<accession>A0AAV9WY13</accession>
<keyword evidence="1" id="KW-0812">Transmembrane</keyword>
<dbReference type="EMBL" id="JAVHJO010000014">
    <property type="protein sequence ID" value="KAK6528806.1"/>
    <property type="molecule type" value="Genomic_DNA"/>
</dbReference>